<keyword evidence="7 9" id="KW-0811">Translocation</keyword>
<dbReference type="InterPro" id="IPR003369">
    <property type="entry name" value="TatA/B/E"/>
</dbReference>
<dbReference type="GO" id="GO:0008320">
    <property type="term" value="F:protein transmembrane transporter activity"/>
    <property type="evidence" value="ECO:0007669"/>
    <property type="project" value="UniProtKB-UniRule"/>
</dbReference>
<comment type="function">
    <text evidence="9">Part of the twin-arginine translocation (Tat) system that transports large folded proteins containing a characteristic twin-arginine motif in their signal peptide across membranes. Together with TatC, TatB is part of a receptor directly interacting with Tat signal peptides. TatB may form an oligomeric binding site that transiently accommodates folded Tat precursor proteins before their translocation.</text>
</comment>
<dbReference type="Gene3D" id="1.20.5.3310">
    <property type="match status" value="1"/>
</dbReference>
<dbReference type="Proteomes" id="UP001139701">
    <property type="component" value="Unassembled WGS sequence"/>
</dbReference>
<keyword evidence="8 9" id="KW-0472">Membrane</keyword>
<dbReference type="InterPro" id="IPR018448">
    <property type="entry name" value="TatB"/>
</dbReference>
<dbReference type="AlphaFoldDB" id="A0A9X1WVH7"/>
<keyword evidence="2 9" id="KW-0813">Transport</keyword>
<evidence type="ECO:0000256" key="7">
    <source>
        <dbReference type="ARBA" id="ARBA00023010"/>
    </source>
</evidence>
<keyword evidence="12" id="KW-1185">Reference proteome</keyword>
<evidence type="ECO:0000256" key="8">
    <source>
        <dbReference type="ARBA" id="ARBA00023136"/>
    </source>
</evidence>
<keyword evidence="3 9" id="KW-1003">Cell membrane</keyword>
<dbReference type="EMBL" id="JAKUML010000003">
    <property type="protein sequence ID" value="MCJ8145801.1"/>
    <property type="molecule type" value="Genomic_DNA"/>
</dbReference>
<accession>A0A9X1WVH7</accession>
<keyword evidence="5 9" id="KW-0653">Protein transport</keyword>
<evidence type="ECO:0000256" key="5">
    <source>
        <dbReference type="ARBA" id="ARBA00022927"/>
    </source>
</evidence>
<proteinExistence type="inferred from homology"/>
<sequence>MFNLGISELFLFAVVALIVLGPDKLPEAARFAGRWYGKLKRTVNSVQNDIDRELRMSELKAQMQQEMQRIKELEAKMQAQYEQAKHQKLMPFKSPIVGNGELVSDDIVELKQTVNTSISANKLVDRSYQYCTEYCLNIPFQMQFLQRAKCVTFEYQDAV</sequence>
<keyword evidence="6 9" id="KW-1133">Transmembrane helix</keyword>
<dbReference type="HAMAP" id="MF_00237">
    <property type="entry name" value="TatB"/>
    <property type="match status" value="1"/>
</dbReference>
<evidence type="ECO:0000313" key="12">
    <source>
        <dbReference type="Proteomes" id="UP001139701"/>
    </source>
</evidence>
<dbReference type="PANTHER" id="PTHR33162:SF1">
    <property type="entry name" value="SEC-INDEPENDENT PROTEIN TRANSLOCASE PROTEIN TATA, CHLOROPLASTIC"/>
    <property type="match status" value="1"/>
</dbReference>
<evidence type="ECO:0000256" key="10">
    <source>
        <dbReference type="SAM" id="Coils"/>
    </source>
</evidence>
<evidence type="ECO:0000256" key="3">
    <source>
        <dbReference type="ARBA" id="ARBA00022475"/>
    </source>
</evidence>
<gene>
    <name evidence="9 11" type="primary">tatB</name>
    <name evidence="11" type="ORF">MKI79_02560</name>
</gene>
<dbReference type="GO" id="GO:0033281">
    <property type="term" value="C:TAT protein transport complex"/>
    <property type="evidence" value="ECO:0007669"/>
    <property type="project" value="UniProtKB-UniRule"/>
</dbReference>
<evidence type="ECO:0000313" key="11">
    <source>
        <dbReference type="EMBL" id="MCJ8145801.1"/>
    </source>
</evidence>
<protein>
    <recommendedName>
        <fullName evidence="9">Sec-independent protein translocase protein TatB</fullName>
    </recommendedName>
</protein>
<feature type="coiled-coil region" evidence="10">
    <location>
        <begin position="56"/>
        <end position="90"/>
    </location>
</feature>
<organism evidence="11 12">
    <name type="scientific">Acinetobacter sedimenti</name>
    <dbReference type="NCBI Taxonomy" id="2919922"/>
    <lineage>
        <taxon>Bacteria</taxon>
        <taxon>Pseudomonadati</taxon>
        <taxon>Pseudomonadota</taxon>
        <taxon>Gammaproteobacteria</taxon>
        <taxon>Moraxellales</taxon>
        <taxon>Moraxellaceae</taxon>
        <taxon>Acinetobacter</taxon>
    </lineage>
</organism>
<evidence type="ECO:0000256" key="2">
    <source>
        <dbReference type="ARBA" id="ARBA00022448"/>
    </source>
</evidence>
<comment type="subcellular location">
    <subcellularLocation>
        <location evidence="9">Cell membrane</location>
        <topology evidence="9">Single-pass membrane protein</topology>
    </subcellularLocation>
    <subcellularLocation>
        <location evidence="1">Membrane</location>
        <topology evidence="1">Single-pass membrane protein</topology>
    </subcellularLocation>
</comment>
<reference evidence="11" key="1">
    <citation type="submission" date="2022-02" db="EMBL/GenBank/DDBJ databases">
        <title>Acinetobacter A3.8 sp. nov., isolated from Sediment (Zhairuo Island).</title>
        <authorList>
            <person name="Zheng K."/>
        </authorList>
    </citation>
    <scope>NUCLEOTIDE SEQUENCE</scope>
    <source>
        <strain evidence="11">A3.8</strain>
    </source>
</reference>
<dbReference type="GO" id="GO:0043953">
    <property type="term" value="P:protein transport by the Tat complex"/>
    <property type="evidence" value="ECO:0007669"/>
    <property type="project" value="UniProtKB-UniRule"/>
</dbReference>
<keyword evidence="4 9" id="KW-0812">Transmembrane</keyword>
<evidence type="ECO:0000256" key="4">
    <source>
        <dbReference type="ARBA" id="ARBA00022692"/>
    </source>
</evidence>
<comment type="subunit">
    <text evidence="9">The Tat system comprises two distinct complexes: a TatABC complex, containing multiple copies of TatA, TatB and TatC subunits, and a separate TatA complex, containing only TatA subunits. Substrates initially bind to the TatABC complex, which probably triggers association of the separate TatA complex to form the active translocon.</text>
</comment>
<evidence type="ECO:0000256" key="9">
    <source>
        <dbReference type="HAMAP-Rule" id="MF_00237"/>
    </source>
</evidence>
<dbReference type="PRINTS" id="PR01506">
    <property type="entry name" value="TATBPROTEIN"/>
</dbReference>
<dbReference type="RefSeq" id="WP_241570501.1">
    <property type="nucleotide sequence ID" value="NZ_JAKUML010000003.1"/>
</dbReference>
<comment type="similarity">
    <text evidence="9">Belongs to the TatB family.</text>
</comment>
<evidence type="ECO:0000256" key="1">
    <source>
        <dbReference type="ARBA" id="ARBA00004167"/>
    </source>
</evidence>
<evidence type="ECO:0000256" key="6">
    <source>
        <dbReference type="ARBA" id="ARBA00022989"/>
    </source>
</evidence>
<comment type="caution">
    <text evidence="11">The sequence shown here is derived from an EMBL/GenBank/DDBJ whole genome shotgun (WGS) entry which is preliminary data.</text>
</comment>
<dbReference type="Pfam" id="PF02416">
    <property type="entry name" value="TatA_B_E"/>
    <property type="match status" value="1"/>
</dbReference>
<keyword evidence="10" id="KW-0175">Coiled coil</keyword>
<dbReference type="NCBIfam" id="TIGR01410">
    <property type="entry name" value="tatB"/>
    <property type="match status" value="1"/>
</dbReference>
<name>A0A9X1WVH7_9GAMM</name>
<dbReference type="PANTHER" id="PTHR33162">
    <property type="entry name" value="SEC-INDEPENDENT PROTEIN TRANSLOCASE PROTEIN TATA, CHLOROPLASTIC"/>
    <property type="match status" value="1"/>
</dbReference>